<dbReference type="AlphaFoldDB" id="A0A7X6DSH0"/>
<sequence>MKEFKIFKHPSGAIEAVKQGWSWPAFFFGFVWAMMKKMWKLSIGVVLAILVIGFITGIAASEEMGEAILNGIGMTANLMFGVHGNSWREESLIARGFAVKKTISAASAGAAVALYLENDTSASPS</sequence>
<comment type="caution">
    <text evidence="2">The sequence shown here is derived from an EMBL/GenBank/DDBJ whole genome shotgun (WGS) entry which is preliminary data.</text>
</comment>
<name>A0A7X6DSH0_9BACT</name>
<keyword evidence="3" id="KW-1185">Reference proteome</keyword>
<dbReference type="InterPro" id="IPR024399">
    <property type="entry name" value="DUF2628"/>
</dbReference>
<evidence type="ECO:0000256" key="1">
    <source>
        <dbReference type="SAM" id="Phobius"/>
    </source>
</evidence>
<keyword evidence="1" id="KW-0472">Membrane</keyword>
<dbReference type="RefSeq" id="WP_168062315.1">
    <property type="nucleotide sequence ID" value="NZ_VTOW01000003.1"/>
</dbReference>
<dbReference type="Pfam" id="PF10947">
    <property type="entry name" value="DUF2628"/>
    <property type="match status" value="1"/>
</dbReference>
<proteinExistence type="predicted"/>
<gene>
    <name evidence="2" type="ORF">MNODULE_17535</name>
</gene>
<keyword evidence="1" id="KW-1133">Transmembrane helix</keyword>
<keyword evidence="1" id="KW-0812">Transmembrane</keyword>
<accession>A0A7X6DSH0</accession>
<feature type="transmembrane region" description="Helical" evidence="1">
    <location>
        <begin position="41"/>
        <end position="61"/>
    </location>
</feature>
<organism evidence="2 3">
    <name type="scientific">Candidatus Manganitrophus noduliformans</name>
    <dbReference type="NCBI Taxonomy" id="2606439"/>
    <lineage>
        <taxon>Bacteria</taxon>
        <taxon>Pseudomonadati</taxon>
        <taxon>Nitrospirota</taxon>
        <taxon>Nitrospiria</taxon>
        <taxon>Candidatus Troglogloeales</taxon>
        <taxon>Candidatus Manganitrophaceae</taxon>
        <taxon>Candidatus Manganitrophus</taxon>
    </lineage>
</organism>
<protein>
    <submittedName>
        <fullName evidence="2">DUF2628 domain-containing protein</fullName>
    </submittedName>
</protein>
<dbReference type="Proteomes" id="UP000534783">
    <property type="component" value="Unassembled WGS sequence"/>
</dbReference>
<evidence type="ECO:0000313" key="2">
    <source>
        <dbReference type="EMBL" id="NKE72557.1"/>
    </source>
</evidence>
<evidence type="ECO:0000313" key="3">
    <source>
        <dbReference type="Proteomes" id="UP000534783"/>
    </source>
</evidence>
<dbReference type="EMBL" id="VTOW01000003">
    <property type="protein sequence ID" value="NKE72557.1"/>
    <property type="molecule type" value="Genomic_DNA"/>
</dbReference>
<reference evidence="2 3" key="1">
    <citation type="journal article" date="2020" name="Nature">
        <title>Bacterial chemolithoautotrophy via manganese oxidation.</title>
        <authorList>
            <person name="Yu H."/>
            <person name="Leadbetter J.R."/>
        </authorList>
    </citation>
    <scope>NUCLEOTIDE SEQUENCE [LARGE SCALE GENOMIC DNA]</scope>
    <source>
        <strain evidence="2 3">Mn-1</strain>
    </source>
</reference>